<comment type="caution">
    <text evidence="1">The sequence shown here is derived from an EMBL/GenBank/DDBJ whole genome shotgun (WGS) entry which is preliminary data.</text>
</comment>
<keyword evidence="2" id="KW-1185">Reference proteome</keyword>
<protein>
    <submittedName>
        <fullName evidence="1">Uncharacterized protein</fullName>
    </submittedName>
</protein>
<evidence type="ECO:0000313" key="2">
    <source>
        <dbReference type="Proteomes" id="UP000830395"/>
    </source>
</evidence>
<dbReference type="EMBL" id="CM040983">
    <property type="protein sequence ID" value="MCJ8735853.1"/>
    <property type="molecule type" value="Genomic_DNA"/>
</dbReference>
<evidence type="ECO:0000313" key="1">
    <source>
        <dbReference type="EMBL" id="MCJ8735853.1"/>
    </source>
</evidence>
<name>A0ACC5YJ95_9TELE</name>
<proteinExistence type="predicted"/>
<organism evidence="1 2">
    <name type="scientific">Pangasius djambal</name>
    <dbReference type="NCBI Taxonomy" id="1691987"/>
    <lineage>
        <taxon>Eukaryota</taxon>
        <taxon>Metazoa</taxon>
        <taxon>Chordata</taxon>
        <taxon>Craniata</taxon>
        <taxon>Vertebrata</taxon>
        <taxon>Euteleostomi</taxon>
        <taxon>Actinopterygii</taxon>
        <taxon>Neopterygii</taxon>
        <taxon>Teleostei</taxon>
        <taxon>Ostariophysi</taxon>
        <taxon>Siluriformes</taxon>
        <taxon>Pangasiidae</taxon>
        <taxon>Pangasius</taxon>
    </lineage>
</organism>
<sequence length="478" mass="53066">MSSSTGLLPRVCAVALPCANMADQELAEQGTQVEILQNGDAHEPKDETDHAEDASKKKKKKKKKSKAAIVGNANGEGDADINKVIKQLEQQALDDQEKEEDGEDDGDETESTGKKKKKKKKRKGGKVQTDPPSIPICELYPSGVFPKGQECEYPPLQDGRDAAWRMSNEEKRVLNQASEEIWNDFRQAAEAHRQVRSYVMSWIKPGMTMIDICQKLEDCSRKLIKENGLNAGLAFPTGCSLNHCAAHYTPNAGDPTVLQYDDVCKIDFGTHINGRIIDCAFTVTFNPKYDKLLEAVKDATNTGIKCAGIDVRLCDIGEAIQEVMESYEVELDGKTYQVKPIRNLNGHSIGQYRIHAGKTVPIVKGGEATRMEEGEVYAIETFGSTGKGMVHDDMELPRAKHLLNVVNENFGTLAFCRRWLDRLGETKYLMALKNLCDLGIIDPYPPLCDTKGCYTAQFEHTILLKPTCKEVVSRGDDY</sequence>
<gene>
    <name evidence="1" type="ORF">PDJAM_G00252330</name>
</gene>
<reference evidence="1" key="1">
    <citation type="submission" date="2020-02" db="EMBL/GenBank/DDBJ databases">
        <title>Genome sequencing of the panga catfish, Pangasius djambal.</title>
        <authorList>
            <person name="Wen M."/>
            <person name="Zahm M."/>
            <person name="Roques C."/>
            <person name="Cabau C."/>
            <person name="Klopp C."/>
            <person name="Donnadieu C."/>
            <person name="Jouanno E."/>
            <person name="Avarre J.-C."/>
            <person name="Campet M."/>
            <person name="Ha T."/>
            <person name="Dugue R."/>
            <person name="Lampietro C."/>
            <person name="Louis A."/>
            <person name="Herpin A."/>
            <person name="Echchiki A."/>
            <person name="Berthelot C."/>
            <person name="Parey E."/>
            <person name="Roest-Crollius H."/>
            <person name="Braasch I."/>
            <person name="Postlethwait J.H."/>
            <person name="Bobe J."/>
            <person name="Montfort J."/>
            <person name="Bouchez O."/>
            <person name="Begum T."/>
            <person name="Schartl M."/>
            <person name="Gustiano R."/>
            <person name="Guiguen Y."/>
        </authorList>
    </citation>
    <scope>NUCLEOTIDE SEQUENCE</scope>
    <source>
        <strain evidence="1">Pdj_M5554</strain>
    </source>
</reference>
<accession>A0ACC5YJ95</accession>
<dbReference type="Proteomes" id="UP000830395">
    <property type="component" value="Chromosome 9"/>
</dbReference>